<dbReference type="AlphaFoldDB" id="A0A930VJ48"/>
<dbReference type="Proteomes" id="UP000660668">
    <property type="component" value="Unassembled WGS sequence"/>
</dbReference>
<organism evidence="2 3">
    <name type="scientific">Nocardioides agariphilus</name>
    <dbReference type="NCBI Taxonomy" id="433664"/>
    <lineage>
        <taxon>Bacteria</taxon>
        <taxon>Bacillati</taxon>
        <taxon>Actinomycetota</taxon>
        <taxon>Actinomycetes</taxon>
        <taxon>Propionibacteriales</taxon>
        <taxon>Nocardioidaceae</taxon>
        <taxon>Nocardioides</taxon>
    </lineage>
</organism>
<dbReference type="EMBL" id="JADKPO010000014">
    <property type="protein sequence ID" value="MBF4768519.1"/>
    <property type="molecule type" value="Genomic_DNA"/>
</dbReference>
<evidence type="ECO:0000313" key="2">
    <source>
        <dbReference type="EMBL" id="MBF4768519.1"/>
    </source>
</evidence>
<keyword evidence="3" id="KW-1185">Reference proteome</keyword>
<feature type="region of interest" description="Disordered" evidence="1">
    <location>
        <begin position="1"/>
        <end position="49"/>
    </location>
</feature>
<evidence type="ECO:0000313" key="3">
    <source>
        <dbReference type="Proteomes" id="UP000660668"/>
    </source>
</evidence>
<proteinExistence type="predicted"/>
<comment type="caution">
    <text evidence="2">The sequence shown here is derived from an EMBL/GenBank/DDBJ whole genome shotgun (WGS) entry which is preliminary data.</text>
</comment>
<dbReference type="RefSeq" id="WP_194696659.1">
    <property type="nucleotide sequence ID" value="NZ_JADKPO010000014.1"/>
</dbReference>
<accession>A0A930VJ48</accession>
<protein>
    <submittedName>
        <fullName evidence="2">Uncharacterized protein</fullName>
    </submittedName>
</protein>
<name>A0A930VJ48_9ACTN</name>
<evidence type="ECO:0000256" key="1">
    <source>
        <dbReference type="SAM" id="MobiDB-lite"/>
    </source>
</evidence>
<reference evidence="2" key="1">
    <citation type="submission" date="2020-11" db="EMBL/GenBank/DDBJ databases">
        <title>Nocardioides cynanchi sp. nov., isolated from soil of rhizosphere of Cynanchum wilfordii.</title>
        <authorList>
            <person name="Lee J.-S."/>
            <person name="Suh M.K."/>
            <person name="Kim J.-S."/>
        </authorList>
    </citation>
    <scope>NUCLEOTIDE SEQUENCE</scope>
    <source>
        <strain evidence="2">KCTC 19276</strain>
    </source>
</reference>
<sequence length="66" mass="6777">MTITVGLLNGRDGVLAGPQACRDGSHDEKTGERGTHDGYAAAPPPSRMPAAEQVIDGGLGVRYVVS</sequence>
<feature type="compositionally biased region" description="Basic and acidic residues" evidence="1">
    <location>
        <begin position="23"/>
        <end position="36"/>
    </location>
</feature>
<gene>
    <name evidence="2" type="ORF">ISU10_12160</name>
</gene>